<dbReference type="GO" id="GO:0003839">
    <property type="term" value="F:gamma-glutamylcyclotransferase activity"/>
    <property type="evidence" value="ECO:0007669"/>
    <property type="project" value="EnsemblFungi"/>
</dbReference>
<dbReference type="GO" id="GO:0061928">
    <property type="term" value="F:glutathione specific gamma-glutamylcyclotransferase activity"/>
    <property type="evidence" value="ECO:0007669"/>
    <property type="project" value="UniProtKB-EC"/>
</dbReference>
<evidence type="ECO:0000313" key="4">
    <source>
        <dbReference type="Proteomes" id="UP000002258"/>
    </source>
</evidence>
<dbReference type="GO" id="GO:0006751">
    <property type="term" value="P:glutathione catabolic process"/>
    <property type="evidence" value="ECO:0007669"/>
    <property type="project" value="EnsemblFungi"/>
</dbReference>
<protein>
    <recommendedName>
        <fullName evidence="1">glutathione-specific gamma-glutamylcyclotransferase</fullName>
        <ecNumber evidence="1">4.3.2.7</ecNumber>
    </recommendedName>
</protein>
<feature type="non-terminal residue" evidence="3">
    <location>
        <position position="1"/>
    </location>
</feature>
<dbReference type="KEGG" id="pic:PICST_27149"/>
<dbReference type="eggNOG" id="KOG3182">
    <property type="taxonomic scope" value="Eukaryota"/>
</dbReference>
<evidence type="ECO:0000313" key="3">
    <source>
        <dbReference type="EMBL" id="ABN66294.2"/>
    </source>
</evidence>
<evidence type="ECO:0000256" key="2">
    <source>
        <dbReference type="ARBA" id="ARBA00023239"/>
    </source>
</evidence>
<dbReference type="RefSeq" id="XP_001384323.2">
    <property type="nucleotide sequence ID" value="XM_001384286.1"/>
</dbReference>
<dbReference type="PANTHER" id="PTHR12192:SF2">
    <property type="entry name" value="GLUTATHIONE-SPECIFIC GAMMA-GLUTAMYLCYCLOTRANSFERASE 2"/>
    <property type="match status" value="1"/>
</dbReference>
<dbReference type="PANTHER" id="PTHR12192">
    <property type="entry name" value="CATION TRANSPORT PROTEIN CHAC-RELATED"/>
    <property type="match status" value="1"/>
</dbReference>
<name>A3LSU6_PICST</name>
<dbReference type="InterPro" id="IPR013024">
    <property type="entry name" value="GGCT-like"/>
</dbReference>
<dbReference type="Pfam" id="PF04752">
    <property type="entry name" value="ChaC"/>
    <property type="match status" value="1"/>
</dbReference>
<evidence type="ECO:0000256" key="1">
    <source>
        <dbReference type="ARBA" id="ARBA00012344"/>
    </source>
</evidence>
<sequence length="234" mass="26766">GMWVIGYGSLIFKPPHHSFRVNGYLKGFIRRFWQSSSDHRGTPEAPGRVVTLISLDDLKSNTKFHNDLHMYELRATHQETELKHNRESTPAQIVDDLKVWGVAYYVEPQDVAEVKEYLDVREQDGYTTHKVPFHILNVENENDVSKRILAQLPRDTSSGDCIIESMIYIGTIDNESFVGPEAIEDTASKISVSSGPSGLNSEYLLELTNAVRHLDKQDRSRDYYLEDLVELVQR</sequence>
<organism evidence="3 4">
    <name type="scientific">Scheffersomyces stipitis (strain ATCC 58785 / CBS 6054 / NBRC 10063 / NRRL Y-11545)</name>
    <name type="common">Yeast</name>
    <name type="synonym">Pichia stipitis</name>
    <dbReference type="NCBI Taxonomy" id="322104"/>
    <lineage>
        <taxon>Eukaryota</taxon>
        <taxon>Fungi</taxon>
        <taxon>Dikarya</taxon>
        <taxon>Ascomycota</taxon>
        <taxon>Saccharomycotina</taxon>
        <taxon>Pichiomycetes</taxon>
        <taxon>Debaryomycetaceae</taxon>
        <taxon>Scheffersomyces</taxon>
    </lineage>
</organism>
<dbReference type="InterPro" id="IPR006840">
    <property type="entry name" value="ChaC"/>
</dbReference>
<proteinExistence type="predicted"/>
<dbReference type="InParanoid" id="A3LSU6"/>
<dbReference type="GeneID" id="4839039"/>
<dbReference type="EC" id="4.3.2.7" evidence="1"/>
<dbReference type="FunCoup" id="A3LSU6">
    <property type="interactions" value="342"/>
</dbReference>
<keyword evidence="4" id="KW-1185">Reference proteome</keyword>
<reference evidence="3 4" key="1">
    <citation type="journal article" date="2007" name="Nat. Biotechnol.">
        <title>Genome sequence of the lignocellulose-bioconverting and xylose-fermenting yeast Pichia stipitis.</title>
        <authorList>
            <person name="Jeffries T.W."/>
            <person name="Grigoriev I.V."/>
            <person name="Grimwood J."/>
            <person name="Laplaza J.M."/>
            <person name="Aerts A."/>
            <person name="Salamov A."/>
            <person name="Schmutz J."/>
            <person name="Lindquist E."/>
            <person name="Dehal P."/>
            <person name="Shapiro H."/>
            <person name="Jin Y.S."/>
            <person name="Passoth V."/>
            <person name="Richardson P.M."/>
        </authorList>
    </citation>
    <scope>NUCLEOTIDE SEQUENCE [LARGE SCALE GENOMIC DNA]</scope>
    <source>
        <strain evidence="4">ATCC 58785 / CBS 6054 / NBRC 10063 / NRRL Y-11545</strain>
    </source>
</reference>
<accession>A3LSU6</accession>
<gene>
    <name evidence="3" type="ORF">PICST_27149</name>
</gene>
<keyword evidence="2" id="KW-0456">Lyase</keyword>
<dbReference type="HOGENOM" id="CLU_070703_2_2_1"/>
<dbReference type="OMA" id="DHREKDG"/>
<dbReference type="EMBL" id="CP000498">
    <property type="protein sequence ID" value="ABN66294.2"/>
    <property type="molecule type" value="Genomic_DNA"/>
</dbReference>
<dbReference type="STRING" id="322104.A3LSU6"/>
<feature type="non-terminal residue" evidence="3">
    <location>
        <position position="234"/>
    </location>
</feature>
<dbReference type="Proteomes" id="UP000002258">
    <property type="component" value="Chromosome 4"/>
</dbReference>
<dbReference type="GO" id="GO:0005737">
    <property type="term" value="C:cytoplasm"/>
    <property type="evidence" value="ECO:0007669"/>
    <property type="project" value="TreeGrafter"/>
</dbReference>
<dbReference type="AlphaFoldDB" id="A3LSU6"/>
<dbReference type="CDD" id="cd06661">
    <property type="entry name" value="GGCT_like"/>
    <property type="match status" value="1"/>
</dbReference>
<dbReference type="OrthoDB" id="1933483at2759"/>